<dbReference type="AlphaFoldDB" id="A0A2P2PNA3"/>
<keyword evidence="1" id="KW-1133">Transmembrane helix</keyword>
<organism evidence="2">
    <name type="scientific">Rhizophora mucronata</name>
    <name type="common">Asiatic mangrove</name>
    <dbReference type="NCBI Taxonomy" id="61149"/>
    <lineage>
        <taxon>Eukaryota</taxon>
        <taxon>Viridiplantae</taxon>
        <taxon>Streptophyta</taxon>
        <taxon>Embryophyta</taxon>
        <taxon>Tracheophyta</taxon>
        <taxon>Spermatophyta</taxon>
        <taxon>Magnoliopsida</taxon>
        <taxon>eudicotyledons</taxon>
        <taxon>Gunneridae</taxon>
        <taxon>Pentapetalae</taxon>
        <taxon>rosids</taxon>
        <taxon>fabids</taxon>
        <taxon>Malpighiales</taxon>
        <taxon>Rhizophoraceae</taxon>
        <taxon>Rhizophora</taxon>
    </lineage>
</organism>
<dbReference type="EMBL" id="GGEC01075763">
    <property type="protein sequence ID" value="MBX56247.1"/>
    <property type="molecule type" value="Transcribed_RNA"/>
</dbReference>
<sequence>MGNSVMNLSVLNFLLLVERYVYAICYSQIPVFCYIFAFLYFSAGKEVSCYDS</sequence>
<reference evidence="2" key="1">
    <citation type="submission" date="2018-02" db="EMBL/GenBank/DDBJ databases">
        <title>Rhizophora mucronata_Transcriptome.</title>
        <authorList>
            <person name="Meera S.P."/>
            <person name="Sreeshan A."/>
            <person name="Augustine A."/>
        </authorList>
    </citation>
    <scope>NUCLEOTIDE SEQUENCE</scope>
    <source>
        <tissue evidence="2">Leaf</tissue>
    </source>
</reference>
<evidence type="ECO:0000313" key="2">
    <source>
        <dbReference type="EMBL" id="MBX56247.1"/>
    </source>
</evidence>
<accession>A0A2P2PNA3</accession>
<proteinExistence type="predicted"/>
<keyword evidence="1" id="KW-0472">Membrane</keyword>
<feature type="transmembrane region" description="Helical" evidence="1">
    <location>
        <begin position="20"/>
        <end position="41"/>
    </location>
</feature>
<protein>
    <submittedName>
        <fullName evidence="2">Uncharacterized protein</fullName>
    </submittedName>
</protein>
<evidence type="ECO:0000256" key="1">
    <source>
        <dbReference type="SAM" id="Phobius"/>
    </source>
</evidence>
<keyword evidence="1" id="KW-0812">Transmembrane</keyword>
<name>A0A2P2PNA3_RHIMU</name>